<comment type="caution">
    <text evidence="6">The sequence shown here is derived from an EMBL/GenBank/DDBJ whole genome shotgun (WGS) entry which is preliminary data.</text>
</comment>
<organism evidence="6 7">
    <name type="scientific">Staphylococcus gallinarum</name>
    <dbReference type="NCBI Taxonomy" id="1293"/>
    <lineage>
        <taxon>Bacteria</taxon>
        <taxon>Bacillati</taxon>
        <taxon>Bacillota</taxon>
        <taxon>Bacilli</taxon>
        <taxon>Bacillales</taxon>
        <taxon>Staphylococcaceae</taxon>
        <taxon>Staphylococcus</taxon>
    </lineage>
</organism>
<evidence type="ECO:0000256" key="5">
    <source>
        <dbReference type="SAM" id="Phobius"/>
    </source>
</evidence>
<feature type="transmembrane region" description="Helical" evidence="5">
    <location>
        <begin position="22"/>
        <end position="39"/>
    </location>
</feature>
<dbReference type="AlphaFoldDB" id="A0A3A0V6J5"/>
<dbReference type="PANTHER" id="PTHR30249:SF0">
    <property type="entry name" value="PLASTIDAL GLYCOLATE_GLYCERATE TRANSLOCATOR 1, CHLOROPLASTIC"/>
    <property type="match status" value="1"/>
</dbReference>
<evidence type="ECO:0000313" key="6">
    <source>
        <dbReference type="EMBL" id="RIP18203.1"/>
    </source>
</evidence>
<comment type="subcellular location">
    <subcellularLocation>
        <location evidence="1">Membrane</location>
        <topology evidence="1">Multi-pass membrane protein</topology>
    </subcellularLocation>
</comment>
<feature type="transmembrane region" description="Helical" evidence="5">
    <location>
        <begin position="107"/>
        <end position="127"/>
    </location>
</feature>
<keyword evidence="2 5" id="KW-0812">Transmembrane</keyword>
<gene>
    <name evidence="6" type="primary">lrgB</name>
    <name evidence="6" type="ORF">BUZ14_16485</name>
</gene>
<evidence type="ECO:0000256" key="1">
    <source>
        <dbReference type="ARBA" id="ARBA00004141"/>
    </source>
</evidence>
<feature type="non-terminal residue" evidence="6">
    <location>
        <position position="187"/>
    </location>
</feature>
<feature type="transmembrane region" description="Helical" evidence="5">
    <location>
        <begin position="165"/>
        <end position="186"/>
    </location>
</feature>
<dbReference type="NCBIfam" id="NF003291">
    <property type="entry name" value="PRK04288.1"/>
    <property type="match status" value="1"/>
</dbReference>
<dbReference type="EMBL" id="QYJN01000470">
    <property type="protein sequence ID" value="RIP18203.1"/>
    <property type="molecule type" value="Genomic_DNA"/>
</dbReference>
<dbReference type="PANTHER" id="PTHR30249">
    <property type="entry name" value="PUTATIVE SEROTONIN TRANSPORTER"/>
    <property type="match status" value="1"/>
</dbReference>
<evidence type="ECO:0000256" key="3">
    <source>
        <dbReference type="ARBA" id="ARBA00022989"/>
    </source>
</evidence>
<dbReference type="Pfam" id="PF04172">
    <property type="entry name" value="LrgB"/>
    <property type="match status" value="1"/>
</dbReference>
<protein>
    <submittedName>
        <fullName evidence="6">Antiholin-like protein LrgB</fullName>
    </submittedName>
</protein>
<feature type="non-terminal residue" evidence="6">
    <location>
        <position position="1"/>
    </location>
</feature>
<sequence length="187" mass="19569">VGIAFLKLTGIDYANYKIGGDIINFFLEPATICFAIPLYKRRDVLKKYWKQILGGITLGTTAALVCIYLIAEAFQFSNGIIASMLPQGATTAIALPVSADIGGIKELTSLAVILNGVIIYALGSKLIKLFNITNPIARGLALGTSGHSLGVSSAQEFGETEASMASISLVIVGVIVVIVAPILATLL</sequence>
<reference evidence="6 7" key="1">
    <citation type="journal article" date="2016" name="Front. Microbiol.">
        <title>Comprehensive Phylogenetic Analysis of Bovine Non-aureus Staphylococci Species Based on Whole-Genome Sequencing.</title>
        <authorList>
            <person name="Naushad S."/>
            <person name="Barkema H.W."/>
            <person name="Luby C."/>
            <person name="Condas L.A."/>
            <person name="Nobrega D.B."/>
            <person name="Carson D.A."/>
            <person name="De Buck J."/>
        </authorList>
    </citation>
    <scope>NUCLEOTIDE SEQUENCE [LARGE SCALE GENOMIC DNA]</scope>
    <source>
        <strain evidence="6 7">SNUC 4781</strain>
    </source>
</reference>
<dbReference type="GO" id="GO:0016020">
    <property type="term" value="C:membrane"/>
    <property type="evidence" value="ECO:0007669"/>
    <property type="project" value="UniProtKB-SubCell"/>
</dbReference>
<evidence type="ECO:0000313" key="7">
    <source>
        <dbReference type="Proteomes" id="UP000265541"/>
    </source>
</evidence>
<dbReference type="InterPro" id="IPR007300">
    <property type="entry name" value="CidB/LrgB"/>
</dbReference>
<dbReference type="Proteomes" id="UP000265541">
    <property type="component" value="Unassembled WGS sequence"/>
</dbReference>
<evidence type="ECO:0000256" key="2">
    <source>
        <dbReference type="ARBA" id="ARBA00022692"/>
    </source>
</evidence>
<keyword evidence="4 5" id="KW-0472">Membrane</keyword>
<name>A0A3A0V6J5_STAGA</name>
<keyword evidence="3 5" id="KW-1133">Transmembrane helix</keyword>
<dbReference type="RefSeq" id="WP_119486471.1">
    <property type="nucleotide sequence ID" value="NZ_QYJN01000470.1"/>
</dbReference>
<proteinExistence type="predicted"/>
<evidence type="ECO:0000256" key="4">
    <source>
        <dbReference type="ARBA" id="ARBA00023136"/>
    </source>
</evidence>
<feature type="transmembrane region" description="Helical" evidence="5">
    <location>
        <begin position="51"/>
        <end position="70"/>
    </location>
</feature>
<dbReference type="OrthoDB" id="9811701at2"/>
<accession>A0A3A0V6J5</accession>